<dbReference type="Proteomes" id="UP000078512">
    <property type="component" value="Unassembled WGS sequence"/>
</dbReference>
<reference evidence="5 6" key="1">
    <citation type="submission" date="2016-05" db="EMBL/GenBank/DDBJ databases">
        <title>Genome sequencing reveals origins of a unique bacterial endosymbiosis in the earliest lineages of terrestrial Fungi.</title>
        <authorList>
            <consortium name="DOE Joint Genome Institute"/>
            <person name="Uehling J."/>
            <person name="Gryganskyi A."/>
            <person name="Hameed K."/>
            <person name="Tschaplinski T."/>
            <person name="Misztal P."/>
            <person name="Wu S."/>
            <person name="Desiro A."/>
            <person name="Vande Pol N."/>
            <person name="Du Z.-Y."/>
            <person name="Zienkiewicz A."/>
            <person name="Zienkiewicz K."/>
            <person name="Morin E."/>
            <person name="Tisserant E."/>
            <person name="Splivallo R."/>
            <person name="Hainaut M."/>
            <person name="Henrissat B."/>
            <person name="Ohm R."/>
            <person name="Kuo A."/>
            <person name="Yan J."/>
            <person name="Lipzen A."/>
            <person name="Nolan M."/>
            <person name="Labutti K."/>
            <person name="Barry K."/>
            <person name="Goldstein A."/>
            <person name="Labbe J."/>
            <person name="Schadt C."/>
            <person name="Tuskan G."/>
            <person name="Grigoriev I."/>
            <person name="Martin F."/>
            <person name="Vilgalys R."/>
            <person name="Bonito G."/>
        </authorList>
    </citation>
    <scope>NUCLEOTIDE SEQUENCE [LARGE SCALE GENOMIC DNA]</scope>
    <source>
        <strain evidence="5 6">AG-77</strain>
    </source>
</reference>
<feature type="compositionally biased region" description="Polar residues" evidence="3">
    <location>
        <begin position="18"/>
        <end position="28"/>
    </location>
</feature>
<keyword evidence="6" id="KW-1185">Reference proteome</keyword>
<dbReference type="InterPro" id="IPR022702">
    <property type="entry name" value="Cytosine_MeTrfase1_RFD"/>
</dbReference>
<proteinExistence type="predicted"/>
<evidence type="ECO:0000256" key="2">
    <source>
        <dbReference type="ARBA" id="ARBA00023242"/>
    </source>
</evidence>
<feature type="domain" description="RFTS" evidence="4">
    <location>
        <begin position="448"/>
        <end position="593"/>
    </location>
</feature>
<evidence type="ECO:0000259" key="4">
    <source>
        <dbReference type="Pfam" id="PF12047"/>
    </source>
</evidence>
<organism evidence="5 6">
    <name type="scientific">Linnemannia elongata AG-77</name>
    <dbReference type="NCBI Taxonomy" id="1314771"/>
    <lineage>
        <taxon>Eukaryota</taxon>
        <taxon>Fungi</taxon>
        <taxon>Fungi incertae sedis</taxon>
        <taxon>Mucoromycota</taxon>
        <taxon>Mortierellomycotina</taxon>
        <taxon>Mortierellomycetes</taxon>
        <taxon>Mortierellales</taxon>
        <taxon>Mortierellaceae</taxon>
        <taxon>Linnemannia</taxon>
    </lineage>
</organism>
<dbReference type="GO" id="GO:0005634">
    <property type="term" value="C:nucleus"/>
    <property type="evidence" value="ECO:0007669"/>
    <property type="project" value="UniProtKB-SubCell"/>
</dbReference>
<gene>
    <name evidence="5" type="ORF">K457DRAFT_120941</name>
</gene>
<sequence>MFDAVVLYGTGEQEDSARYQQDTETFSWASDERLSSEEEEKEVLKKEAPSEGNAETTCINISGEAIASLDALDIEMYRQLIESVGLAGHDPIYSYHHHRNNDNIKREESVGESEIASGTITKSNTERSESTLATLPSEDHENAFPLFGPHDIAGPSAIHPRPIPRPPPPPPGLPFDFELGLNLPRRRQRPGFYNDPLNRPTPKKYAPLVIRENSTPVVRIQDTPDIIPEFMGIDIPTGKAGCARRDAMVRRPSALKKRVDKPIDTHVPVNVEEVPILICSHSEPDASAVPATSIKAESELATATPPETKQKTPTDLSTLVEELAPNNISSHKAGTNENAPDISVDGHLGISSQHICLDLETSANAKGTIVIVVNLDHPCDNYQEKLDNSYGRGHRQRTLNRLDSAKLTRAILLLHKPSPGLEDCVSTVLESEEFSIPKTTTDFGDSGERRPIRILGDFVIYNKNKSRPGYGFRFSDLEKCLDRCCEIRVSGKVRPALIKHGQIFGHKKFQLVEAGTPGTGSTIHLSNVLSWGMDMVDNGESYLWIKTQFATYILDSPASMYGPVYDNLFKKTRLTNLLMVALIADRDATLDNFVSNMR</sequence>
<dbReference type="Pfam" id="PF12047">
    <property type="entry name" value="DNMT1-RFD"/>
    <property type="match status" value="1"/>
</dbReference>
<evidence type="ECO:0000256" key="3">
    <source>
        <dbReference type="SAM" id="MobiDB-lite"/>
    </source>
</evidence>
<protein>
    <recommendedName>
        <fullName evidence="4">RFTS domain-containing protein</fullName>
    </recommendedName>
</protein>
<evidence type="ECO:0000313" key="6">
    <source>
        <dbReference type="Proteomes" id="UP000078512"/>
    </source>
</evidence>
<dbReference type="AlphaFoldDB" id="A0A197KD04"/>
<feature type="region of interest" description="Disordered" evidence="3">
    <location>
        <begin position="106"/>
        <end position="128"/>
    </location>
</feature>
<dbReference type="OrthoDB" id="2417824at2759"/>
<keyword evidence="2" id="KW-0539">Nucleus</keyword>
<dbReference type="EMBL" id="KV442014">
    <property type="protein sequence ID" value="OAQ35587.1"/>
    <property type="molecule type" value="Genomic_DNA"/>
</dbReference>
<feature type="compositionally biased region" description="Basic and acidic residues" evidence="3">
    <location>
        <begin position="30"/>
        <end position="49"/>
    </location>
</feature>
<accession>A0A197KD04</accession>
<name>A0A197KD04_9FUNG</name>
<evidence type="ECO:0000313" key="5">
    <source>
        <dbReference type="EMBL" id="OAQ35587.1"/>
    </source>
</evidence>
<evidence type="ECO:0000256" key="1">
    <source>
        <dbReference type="ARBA" id="ARBA00004123"/>
    </source>
</evidence>
<comment type="subcellular location">
    <subcellularLocation>
        <location evidence="1">Nucleus</location>
    </subcellularLocation>
</comment>
<feature type="region of interest" description="Disordered" evidence="3">
    <location>
        <begin position="13"/>
        <end position="53"/>
    </location>
</feature>
<dbReference type="STRING" id="1314771.A0A197KD04"/>